<dbReference type="PROSITE" id="PS50181">
    <property type="entry name" value="FBOX"/>
    <property type="match status" value="1"/>
</dbReference>
<dbReference type="GO" id="GO:0009740">
    <property type="term" value="P:gibberellic acid mediated signaling pathway"/>
    <property type="evidence" value="ECO:0007669"/>
    <property type="project" value="TreeGrafter"/>
</dbReference>
<keyword evidence="1" id="KW-0539">Nucleus</keyword>
<name>A0A1D1Y6E0_9ARAE</name>
<dbReference type="Pfam" id="PF12937">
    <property type="entry name" value="F-box-like"/>
    <property type="match status" value="1"/>
</dbReference>
<comment type="pathway">
    <text evidence="1">Protein modification; protein ubiquitination.</text>
</comment>
<dbReference type="GO" id="GO:0031146">
    <property type="term" value="P:SCF-dependent proteasomal ubiquitin-dependent protein catabolic process"/>
    <property type="evidence" value="ECO:0007669"/>
    <property type="project" value="UniProtKB-UniRule"/>
</dbReference>
<dbReference type="GO" id="GO:0005634">
    <property type="term" value="C:nucleus"/>
    <property type="evidence" value="ECO:0007669"/>
    <property type="project" value="UniProtKB-SubCell"/>
</dbReference>
<dbReference type="PANTHER" id="PTHR12874:SF28">
    <property type="entry name" value="F-BOX PROTEIN"/>
    <property type="match status" value="1"/>
</dbReference>
<comment type="function">
    <text evidence="1">Acts as a component of a SCF E3 ubiquitin ligase complexes.</text>
</comment>
<dbReference type="InterPro" id="IPR001810">
    <property type="entry name" value="F-box_dom"/>
</dbReference>
<evidence type="ECO:0000259" key="2">
    <source>
        <dbReference type="PROSITE" id="PS50181"/>
    </source>
</evidence>
<keyword evidence="1" id="KW-0833">Ubl conjugation pathway</keyword>
<sequence>MGSPPMPFSDFPEDVQLSILSFLRPAEVAAFACTSRRSASLCGQTRLWLSMCDRRWGSKTRIRSWAGAGGGVPFALLYRALDRWENLIGFWRRIGRGAAGTPPLVFFEWGPSFITGSRVSPSPGAGGYGVVKIPFLWMGLSPRGEAVSFVHPACRFETGESLEKLASGSGVSDSDLVPVTLSFMGGSHFVVEENRTYYAGARGGDEFGSCEDLMSVEESSPPERLMAEIYQYFANRTSPGGDKAFRKQRKKERDRLGRRRWEAEHFVKISNCCPTSSRPLQGLWKLLFQGICENMSLDFYLVTYDDVGSITCWKVGDASEPFSVYSPVFCTSNMAFLEHPFSKEEEDIYDGREHIQPPTLNCTCTERIVSRILCINSSYDLVVPNSSSSSVLSQTVEGRIWEYDTGTFGFGFLQNNYIVDLKLIALNGCLLDTVEPPCKSYCNTP</sequence>
<dbReference type="PANTHER" id="PTHR12874">
    <property type="entry name" value="F-BOX ONLY PROTEIN 48-RELATED"/>
    <property type="match status" value="1"/>
</dbReference>
<dbReference type="GO" id="GO:0005737">
    <property type="term" value="C:cytoplasm"/>
    <property type="evidence" value="ECO:0007669"/>
    <property type="project" value="TreeGrafter"/>
</dbReference>
<evidence type="ECO:0000256" key="1">
    <source>
        <dbReference type="RuleBase" id="RU369085"/>
    </source>
</evidence>
<gene>
    <name evidence="3" type="primary">At3g12350_1</name>
    <name evidence="3" type="ORF">g.24991</name>
</gene>
<evidence type="ECO:0000313" key="3">
    <source>
        <dbReference type="EMBL" id="JAT50211.1"/>
    </source>
</evidence>
<dbReference type="InterPro" id="IPR036047">
    <property type="entry name" value="F-box-like_dom_sf"/>
</dbReference>
<feature type="domain" description="F-box" evidence="2">
    <location>
        <begin position="5"/>
        <end position="51"/>
    </location>
</feature>
<dbReference type="GO" id="GO:0019005">
    <property type="term" value="C:SCF ubiquitin ligase complex"/>
    <property type="evidence" value="ECO:0007669"/>
    <property type="project" value="UniProtKB-UniRule"/>
</dbReference>
<dbReference type="SUPFAM" id="SSF81383">
    <property type="entry name" value="F-box domain"/>
    <property type="match status" value="1"/>
</dbReference>
<reference evidence="3" key="1">
    <citation type="submission" date="2015-07" db="EMBL/GenBank/DDBJ databases">
        <title>Transcriptome Assembly of Anthurium amnicola.</title>
        <authorList>
            <person name="Suzuki J."/>
        </authorList>
    </citation>
    <scope>NUCLEOTIDE SEQUENCE</scope>
</reference>
<comment type="subunit">
    <text evidence="1">Component of the SCF-type E3 ligase complex.</text>
</comment>
<dbReference type="CDD" id="cd09917">
    <property type="entry name" value="F-box_SF"/>
    <property type="match status" value="1"/>
</dbReference>
<dbReference type="GO" id="GO:0016567">
    <property type="term" value="P:protein ubiquitination"/>
    <property type="evidence" value="ECO:0007669"/>
    <property type="project" value="UniProtKB-UniRule"/>
</dbReference>
<dbReference type="EMBL" id="GDJX01017725">
    <property type="protein sequence ID" value="JAT50211.1"/>
    <property type="molecule type" value="Transcribed_RNA"/>
</dbReference>
<comment type="subcellular location">
    <subcellularLocation>
        <location evidence="1">Nucleus</location>
    </subcellularLocation>
</comment>
<dbReference type="Gene3D" id="1.20.1280.50">
    <property type="match status" value="1"/>
</dbReference>
<proteinExistence type="predicted"/>
<protein>
    <recommendedName>
        <fullName evidence="1">F-box protein</fullName>
    </recommendedName>
</protein>
<organism evidence="3">
    <name type="scientific">Anthurium amnicola</name>
    <dbReference type="NCBI Taxonomy" id="1678845"/>
    <lineage>
        <taxon>Eukaryota</taxon>
        <taxon>Viridiplantae</taxon>
        <taxon>Streptophyta</taxon>
        <taxon>Embryophyta</taxon>
        <taxon>Tracheophyta</taxon>
        <taxon>Spermatophyta</taxon>
        <taxon>Magnoliopsida</taxon>
        <taxon>Liliopsida</taxon>
        <taxon>Araceae</taxon>
        <taxon>Pothoideae</taxon>
        <taxon>Potheae</taxon>
        <taxon>Anthurium</taxon>
    </lineage>
</organism>
<accession>A0A1D1Y6E0</accession>
<dbReference type="AlphaFoldDB" id="A0A1D1Y6E0"/>